<gene>
    <name evidence="2" type="ORF">CYMTET_35309</name>
</gene>
<dbReference type="AlphaFoldDB" id="A0AAE0KP11"/>
<keyword evidence="1" id="KW-0175">Coiled coil</keyword>
<keyword evidence="3" id="KW-1185">Reference proteome</keyword>
<organism evidence="2 3">
    <name type="scientific">Cymbomonas tetramitiformis</name>
    <dbReference type="NCBI Taxonomy" id="36881"/>
    <lineage>
        <taxon>Eukaryota</taxon>
        <taxon>Viridiplantae</taxon>
        <taxon>Chlorophyta</taxon>
        <taxon>Pyramimonadophyceae</taxon>
        <taxon>Pyramimonadales</taxon>
        <taxon>Pyramimonadaceae</taxon>
        <taxon>Cymbomonas</taxon>
    </lineage>
</organism>
<evidence type="ECO:0000313" key="2">
    <source>
        <dbReference type="EMBL" id="KAK3255511.1"/>
    </source>
</evidence>
<comment type="caution">
    <text evidence="2">The sequence shown here is derived from an EMBL/GenBank/DDBJ whole genome shotgun (WGS) entry which is preliminary data.</text>
</comment>
<feature type="coiled-coil region" evidence="1">
    <location>
        <begin position="306"/>
        <end position="340"/>
    </location>
</feature>
<accession>A0AAE0KP11</accession>
<dbReference type="Proteomes" id="UP001190700">
    <property type="component" value="Unassembled WGS sequence"/>
</dbReference>
<proteinExistence type="predicted"/>
<reference evidence="2 3" key="1">
    <citation type="journal article" date="2015" name="Genome Biol. Evol.">
        <title>Comparative Genomics of a Bacterivorous Green Alga Reveals Evolutionary Causalities and Consequences of Phago-Mixotrophic Mode of Nutrition.</title>
        <authorList>
            <person name="Burns J.A."/>
            <person name="Paasch A."/>
            <person name="Narechania A."/>
            <person name="Kim E."/>
        </authorList>
    </citation>
    <scope>NUCLEOTIDE SEQUENCE [LARGE SCALE GENOMIC DNA]</scope>
    <source>
        <strain evidence="2 3">PLY_AMNH</strain>
    </source>
</reference>
<dbReference type="EMBL" id="LGRX02022532">
    <property type="protein sequence ID" value="KAK3255511.1"/>
    <property type="molecule type" value="Genomic_DNA"/>
</dbReference>
<sequence>MAKSFEPERFHRLRPKAHNPVARINGDHRMGCGSWKVGNRFLTSLDVEMSLREADKYKWPVQPFAARSLYMGAKADDEPVHPKVNLLASSLRVENKKADAASQGLDDVLSNLHLPSPAKQLTRLKEPKVGPCPKLSVNSKALAVLPDSIDLTFFPENPHVLKNLPLLQQSLVESPNNRQTRKLLAQAVIQGIEEDVTEEIAEPRVLEDSLALATHASLPVCLPSRREQSAELREGELAYMYGRPVSGRTKPIQKAHHHHITPYRKIHNPNTKLNEPGHECHHKSTLTNLCSRQMKKEDADSGLQLIRAADRELHETQMKAQKIQRQKEEHKRVLRAETKTVKYNAMKSHLDRAQELEESLSAHKEYGNTVQYKERVPNLRLALDAK</sequence>
<protein>
    <submittedName>
        <fullName evidence="2">Uncharacterized protein</fullName>
    </submittedName>
</protein>
<evidence type="ECO:0000313" key="3">
    <source>
        <dbReference type="Proteomes" id="UP001190700"/>
    </source>
</evidence>
<evidence type="ECO:0000256" key="1">
    <source>
        <dbReference type="SAM" id="Coils"/>
    </source>
</evidence>
<name>A0AAE0KP11_9CHLO</name>